<organism evidence="3 4">
    <name type="scientific">Curvularia kusanoi</name>
    <name type="common">Cochliobolus kusanoi</name>
    <dbReference type="NCBI Taxonomy" id="90978"/>
    <lineage>
        <taxon>Eukaryota</taxon>
        <taxon>Fungi</taxon>
        <taxon>Dikarya</taxon>
        <taxon>Ascomycota</taxon>
        <taxon>Pezizomycotina</taxon>
        <taxon>Dothideomycetes</taxon>
        <taxon>Pleosporomycetidae</taxon>
        <taxon>Pleosporales</taxon>
        <taxon>Pleosporineae</taxon>
        <taxon>Pleosporaceae</taxon>
        <taxon>Curvularia</taxon>
    </lineage>
</organism>
<dbReference type="OrthoDB" id="10606235at2759"/>
<gene>
    <name evidence="3" type="ORF">E8E13_007912</name>
</gene>
<evidence type="ECO:0000313" key="4">
    <source>
        <dbReference type="Proteomes" id="UP000801428"/>
    </source>
</evidence>
<dbReference type="AlphaFoldDB" id="A0A9P4TBV1"/>
<accession>A0A9P4TBV1</accession>
<name>A0A9P4TBV1_CURKU</name>
<evidence type="ECO:0000256" key="2">
    <source>
        <dbReference type="SAM" id="MobiDB-lite"/>
    </source>
</evidence>
<feature type="compositionally biased region" description="Basic and acidic residues" evidence="2">
    <location>
        <begin position="138"/>
        <end position="148"/>
    </location>
</feature>
<feature type="region of interest" description="Disordered" evidence="2">
    <location>
        <begin position="125"/>
        <end position="148"/>
    </location>
</feature>
<keyword evidence="4" id="KW-1185">Reference proteome</keyword>
<evidence type="ECO:0000313" key="3">
    <source>
        <dbReference type="EMBL" id="KAF3000253.1"/>
    </source>
</evidence>
<evidence type="ECO:0000256" key="1">
    <source>
        <dbReference type="SAM" id="Coils"/>
    </source>
</evidence>
<dbReference type="Proteomes" id="UP000801428">
    <property type="component" value="Unassembled WGS sequence"/>
</dbReference>
<proteinExistence type="predicted"/>
<protein>
    <submittedName>
        <fullName evidence="3">Uncharacterized protein</fullName>
    </submittedName>
</protein>
<keyword evidence="1" id="KW-0175">Coiled coil</keyword>
<comment type="caution">
    <text evidence="3">The sequence shown here is derived from an EMBL/GenBank/DDBJ whole genome shotgun (WGS) entry which is preliminary data.</text>
</comment>
<feature type="coiled-coil region" evidence="1">
    <location>
        <begin position="14"/>
        <end position="48"/>
    </location>
</feature>
<reference evidence="3" key="1">
    <citation type="submission" date="2019-04" db="EMBL/GenBank/DDBJ databases">
        <title>Sequencing of skin fungus with MAO and IRED activity.</title>
        <authorList>
            <person name="Marsaioli A.J."/>
            <person name="Bonatto J.M.C."/>
            <person name="Reis Junior O."/>
        </authorList>
    </citation>
    <scope>NUCLEOTIDE SEQUENCE</scope>
    <source>
        <strain evidence="3">30M1</strain>
    </source>
</reference>
<sequence length="148" mass="17598">MAPDSQAKHTTAALDEIKDAITKFSDEFENLKRENEQLKDQVAHHKRKCDENDLVRAAGVRYREHLRRMSRTHHKDSRSVTWAFRPACVSRFYAIRRRLEQKETLWFEWAEKELQFAKEMREAFRRAHEQSVEADESDGSKHGREDSP</sequence>
<dbReference type="EMBL" id="SWKU01000015">
    <property type="protein sequence ID" value="KAF3000253.1"/>
    <property type="molecule type" value="Genomic_DNA"/>
</dbReference>